<evidence type="ECO:0000313" key="3">
    <source>
        <dbReference type="Proteomes" id="UP000383932"/>
    </source>
</evidence>
<keyword evidence="3" id="KW-1185">Reference proteome</keyword>
<dbReference type="Proteomes" id="UP000383932">
    <property type="component" value="Unassembled WGS sequence"/>
</dbReference>
<feature type="compositionally biased region" description="Low complexity" evidence="1">
    <location>
        <begin position="218"/>
        <end position="241"/>
    </location>
</feature>
<feature type="region of interest" description="Disordered" evidence="1">
    <location>
        <begin position="473"/>
        <end position="599"/>
    </location>
</feature>
<feature type="compositionally biased region" description="Polar residues" evidence="1">
    <location>
        <begin position="381"/>
        <end position="402"/>
    </location>
</feature>
<feature type="region of interest" description="Disordered" evidence="1">
    <location>
        <begin position="869"/>
        <end position="899"/>
    </location>
</feature>
<reference evidence="2 3" key="1">
    <citation type="journal article" date="2019" name="Fungal Biol. Biotechnol.">
        <title>Draft genome sequence of fastidious pathogen Ceratobasidium theobromae, which causes vascular-streak dieback in Theobroma cacao.</title>
        <authorList>
            <person name="Ali S.S."/>
            <person name="Asman A."/>
            <person name="Shao J."/>
            <person name="Firmansyah A.P."/>
            <person name="Susilo A.W."/>
            <person name="Rosmana A."/>
            <person name="McMahon P."/>
            <person name="Junaid M."/>
            <person name="Guest D."/>
            <person name="Kheng T.Y."/>
            <person name="Meinhardt L.W."/>
            <person name="Bailey B.A."/>
        </authorList>
    </citation>
    <scope>NUCLEOTIDE SEQUENCE [LARGE SCALE GENOMIC DNA]</scope>
    <source>
        <strain evidence="2 3">CT2</strain>
    </source>
</reference>
<protein>
    <submittedName>
        <fullName evidence="2">Mucin-2</fullName>
    </submittedName>
</protein>
<feature type="compositionally biased region" description="Polar residues" evidence="1">
    <location>
        <begin position="184"/>
        <end position="203"/>
    </location>
</feature>
<gene>
    <name evidence="2" type="ORF">CTheo_5368</name>
</gene>
<feature type="region of interest" description="Disordered" evidence="1">
    <location>
        <begin position="794"/>
        <end position="822"/>
    </location>
</feature>
<organism evidence="2 3">
    <name type="scientific">Ceratobasidium theobromae</name>
    <dbReference type="NCBI Taxonomy" id="1582974"/>
    <lineage>
        <taxon>Eukaryota</taxon>
        <taxon>Fungi</taxon>
        <taxon>Dikarya</taxon>
        <taxon>Basidiomycota</taxon>
        <taxon>Agaricomycotina</taxon>
        <taxon>Agaricomycetes</taxon>
        <taxon>Cantharellales</taxon>
        <taxon>Ceratobasidiaceae</taxon>
        <taxon>Ceratobasidium</taxon>
    </lineage>
</organism>
<name>A0A5N5QHQ5_9AGAM</name>
<evidence type="ECO:0000313" key="2">
    <source>
        <dbReference type="EMBL" id="KAB5591194.1"/>
    </source>
</evidence>
<feature type="compositionally biased region" description="Basic and acidic residues" evidence="1">
    <location>
        <begin position="296"/>
        <end position="309"/>
    </location>
</feature>
<feature type="region of interest" description="Disordered" evidence="1">
    <location>
        <begin position="378"/>
        <end position="430"/>
    </location>
</feature>
<evidence type="ECO:0000256" key="1">
    <source>
        <dbReference type="SAM" id="MobiDB-lite"/>
    </source>
</evidence>
<dbReference type="OrthoDB" id="3184049at2759"/>
<dbReference type="EMBL" id="SSOP01000118">
    <property type="protein sequence ID" value="KAB5591194.1"/>
    <property type="molecule type" value="Genomic_DNA"/>
</dbReference>
<feature type="compositionally biased region" description="Polar residues" evidence="1">
    <location>
        <begin position="66"/>
        <end position="89"/>
    </location>
</feature>
<feature type="compositionally biased region" description="Basic and acidic residues" evidence="1">
    <location>
        <begin position="884"/>
        <end position="893"/>
    </location>
</feature>
<dbReference type="AlphaFoldDB" id="A0A5N5QHQ5"/>
<feature type="compositionally biased region" description="Basic and acidic residues" evidence="1">
    <location>
        <begin position="155"/>
        <end position="164"/>
    </location>
</feature>
<feature type="compositionally biased region" description="Pro residues" evidence="1">
    <location>
        <begin position="537"/>
        <end position="547"/>
    </location>
</feature>
<feature type="region of interest" description="Disordered" evidence="1">
    <location>
        <begin position="617"/>
        <end position="727"/>
    </location>
</feature>
<feature type="compositionally biased region" description="Pro residues" evidence="1">
    <location>
        <begin position="329"/>
        <end position="340"/>
    </location>
</feature>
<feature type="compositionally biased region" description="Pro residues" evidence="1">
    <location>
        <begin position="515"/>
        <end position="530"/>
    </location>
</feature>
<sequence>MRRAPSARGKDSEGLRISVFDAAHQIGLSDPNALRWLEQNSHIVEEEEEEERGPRPPSDTHPPSLVFSTSSSEHDSSIASPSNDHSTNYRAYPRPTKAPFNGPYPAFGSNVLGPSHSPILIPQKYPEPNPPTQLAIASLSPPSQPTSRAPSPWDKGPKQAPESKKSKKLTKGQRETEGEVVFSRKTSASGESVIPTTNGSNAPPTLPFLPFPSVAGEDGSVSDLSVSGWSTSSSATATQLQLGRAAQLDVSPLGRLSNEPRSVFEDDTDDARSSQVATPAPGHTHNPSVSTSNSNDTHKDKDKDKEGKLLRTMRSFKLSFKGQKAPKQAAPPIPTVPSLPPTLTLELGKGAPLSEGLADPANTSKEERVLKIAEMFASEVGRTTRSGSAGNISSVYTTQSHSSEQRSDGQSDVGHAAKSPSQSEVGHAAYSDLGHTPIRIAGASWSVHAKPIVARRRSVNELDAGEAVKDRDTGVLGTRGKHARTRSKSGDFTGLGWEKGTRVPVPTGNTVEPPATQPTPAPPAAQPMPARPSTAPTIPPPKPPPTRRPPKPTKFFVTNPSRISTATTISDGEARSPTSPPRMPSFKKTQVSADRGNEDVQHQLQSFVASMRDDRASGYTTFGRSSDEGYTRDPLARIRSNDSDAVRSSEEYDPDPFRAQARGARMPRPESEALPHQIVIPSRELPKEMPLVRPLVTTPPKRSYAPTAFRSPERELPSGLVRTSSVSARPSVVIGTDLAEAQSAAVISPVEGENIASEEGWAPLEPKRAASQDGQIPDGGHFLDVRVDRQRASGLSIPRSVTPDSPRAVCSGLGTSPREPSPHLTTPFVARALTPSALSVVPLAVRSSSGSMSSTPHESTRFLDPEAIPASQKRGRVSPFPVKPLRDRSDSTDRAANASMREKYPGGVDRYEGLGLQVPRVRFIGVRSSNGSSQAGWQARLDEMDSPSEAQFGERPASWLEFEEPEYSGYEGDAPAFERPGWALDDSAASRSSTFTLASVYDDEEEPDVPKTERLAAAVRGMGRI</sequence>
<feature type="region of interest" description="Disordered" evidence="1">
    <location>
        <begin position="39"/>
        <end position="365"/>
    </location>
</feature>
<feature type="compositionally biased region" description="Polar residues" evidence="1">
    <location>
        <begin position="556"/>
        <end position="570"/>
    </location>
</feature>
<comment type="caution">
    <text evidence="2">The sequence shown here is derived from an EMBL/GenBank/DDBJ whole genome shotgun (WGS) entry which is preliminary data.</text>
</comment>
<feature type="compositionally biased region" description="Basic and acidic residues" evidence="1">
    <location>
        <begin position="625"/>
        <end position="650"/>
    </location>
</feature>
<proteinExistence type="predicted"/>
<accession>A0A5N5QHQ5</accession>
<feature type="compositionally biased region" description="Polar residues" evidence="1">
    <location>
        <begin position="285"/>
        <end position="295"/>
    </location>
</feature>